<feature type="binding site" evidence="2">
    <location>
        <position position="208"/>
    </location>
    <ligand>
        <name>ATP</name>
        <dbReference type="ChEBI" id="CHEBI:30616"/>
    </ligand>
</feature>
<keyword evidence="2 5" id="KW-0418">Kinase</keyword>
<feature type="binding site" evidence="2">
    <location>
        <position position="258"/>
    </location>
    <ligand>
        <name>substrate</name>
    </ligand>
</feature>
<proteinExistence type="inferred from homology"/>
<protein>
    <recommendedName>
        <fullName evidence="2">Thiamine-monophosphate kinase</fullName>
        <shortName evidence="2">TMP kinase</shortName>
        <shortName evidence="2">Thiamine-phosphate kinase</shortName>
        <ecNumber evidence="2">2.7.4.16</ecNumber>
    </recommendedName>
</protein>
<dbReference type="PIRSF" id="PIRSF005303">
    <property type="entry name" value="Thiam_monoph_kin"/>
    <property type="match status" value="1"/>
</dbReference>
<feature type="binding site" evidence="2">
    <location>
        <position position="206"/>
    </location>
    <ligand>
        <name>Mg(2+)</name>
        <dbReference type="ChEBI" id="CHEBI:18420"/>
        <label>3</label>
    </ligand>
</feature>
<dbReference type="NCBIfam" id="TIGR01379">
    <property type="entry name" value="thiL"/>
    <property type="match status" value="1"/>
</dbReference>
<dbReference type="Pfam" id="PF02769">
    <property type="entry name" value="AIRS_C"/>
    <property type="match status" value="1"/>
</dbReference>
<feature type="domain" description="PurM-like N-terminal" evidence="3">
    <location>
        <begin position="28"/>
        <end position="138"/>
    </location>
</feature>
<comment type="function">
    <text evidence="2">Catalyzes the ATP-dependent phosphorylation of thiamine-monophosphate (TMP) to form thiamine-pyrophosphate (TPP), the active form of vitamin B1.</text>
</comment>
<dbReference type="PANTHER" id="PTHR30270">
    <property type="entry name" value="THIAMINE-MONOPHOSPHATE KINASE"/>
    <property type="match status" value="1"/>
</dbReference>
<feature type="binding site" evidence="2">
    <location>
        <position position="314"/>
    </location>
    <ligand>
        <name>substrate</name>
    </ligand>
</feature>
<feature type="domain" description="PurM-like C-terminal" evidence="4">
    <location>
        <begin position="150"/>
        <end position="297"/>
    </location>
</feature>
<keyword evidence="6" id="KW-1185">Reference proteome</keyword>
<sequence length="322" mass="34177">MAEFDWIDWLRERARESAARPDVGLGIGDDCALLDVPEGMQLAVSTDTLVAGVHFPPETAAADIGYKALAVNLSDLAAMGAEPAWFSLALTVPEMEWDWLRGFADGLLELAKEHDIALIGGDTTRGPLSITVTVHGLVPAGQALRRRGARVGDDIWITGSPGDAAAALRQLGGPMQSMKLRHRLNRPTPRVQAGLALRGLAHAAIDVSDGLAQDLGHILAASGVGAELDLGRLPVSSSLLDFFPDDDARWRLQLAGGDDYELCFTAPASEAFAIELAMAQLGVSASVIGHITAEPGLRCLRPDGGELVLEHAGYRHFEAHVH</sequence>
<accession>A0A917FKU5</accession>
<comment type="pathway">
    <text evidence="2">Cofactor biosynthesis; thiamine diphosphate biosynthesis; thiamine diphosphate from thiamine phosphate: step 1/1.</text>
</comment>
<dbReference type="PANTHER" id="PTHR30270:SF0">
    <property type="entry name" value="THIAMINE-MONOPHOSPHATE KINASE"/>
    <property type="match status" value="1"/>
</dbReference>
<comment type="similarity">
    <text evidence="2">Belongs to the thiamine-monophosphate kinase family.</text>
</comment>
<dbReference type="HAMAP" id="MF_02128">
    <property type="entry name" value="TMP_kinase"/>
    <property type="match status" value="1"/>
</dbReference>
<dbReference type="RefSeq" id="WP_188448360.1">
    <property type="nucleotide sequence ID" value="NZ_BMFO01000002.1"/>
</dbReference>
<dbReference type="Gene3D" id="3.90.650.10">
    <property type="entry name" value="PurM-like C-terminal domain"/>
    <property type="match status" value="1"/>
</dbReference>
<comment type="catalytic activity">
    <reaction evidence="2">
        <text>thiamine phosphate + ATP = thiamine diphosphate + ADP</text>
        <dbReference type="Rhea" id="RHEA:15913"/>
        <dbReference type="ChEBI" id="CHEBI:30616"/>
        <dbReference type="ChEBI" id="CHEBI:37575"/>
        <dbReference type="ChEBI" id="CHEBI:58937"/>
        <dbReference type="ChEBI" id="CHEBI:456216"/>
        <dbReference type="EC" id="2.7.4.16"/>
    </reaction>
</comment>
<comment type="caution">
    <text evidence="2">Lacks conserved residue(s) required for the propagation of feature annotation.</text>
</comment>
<dbReference type="EMBL" id="BMFO01000002">
    <property type="protein sequence ID" value="GGF89876.1"/>
    <property type="molecule type" value="Genomic_DNA"/>
</dbReference>
<dbReference type="Proteomes" id="UP000632858">
    <property type="component" value="Unassembled WGS sequence"/>
</dbReference>
<dbReference type="SUPFAM" id="SSF55326">
    <property type="entry name" value="PurM N-terminal domain-like"/>
    <property type="match status" value="1"/>
</dbReference>
<evidence type="ECO:0000313" key="6">
    <source>
        <dbReference type="Proteomes" id="UP000632858"/>
    </source>
</evidence>
<feature type="binding site" evidence="2">
    <location>
        <position position="30"/>
    </location>
    <ligand>
        <name>Mg(2+)</name>
        <dbReference type="ChEBI" id="CHEBI:18420"/>
        <label>3</label>
    </ligand>
</feature>
<dbReference type="Pfam" id="PF00586">
    <property type="entry name" value="AIRS"/>
    <property type="match status" value="1"/>
</dbReference>
<feature type="binding site" evidence="2">
    <location>
        <position position="46"/>
    </location>
    <ligand>
        <name>Mg(2+)</name>
        <dbReference type="ChEBI" id="CHEBI:18420"/>
        <label>1</label>
    </ligand>
</feature>
<feature type="binding site" evidence="2">
    <location>
        <position position="54"/>
    </location>
    <ligand>
        <name>substrate</name>
    </ligand>
</feature>
<dbReference type="InterPro" id="IPR036676">
    <property type="entry name" value="PurM-like_C_sf"/>
</dbReference>
<feature type="binding site" evidence="2">
    <location>
        <position position="209"/>
    </location>
    <ligand>
        <name>Mg(2+)</name>
        <dbReference type="ChEBI" id="CHEBI:18420"/>
        <label>5</label>
    </ligand>
</feature>
<comment type="miscellaneous">
    <text evidence="2">Reaction mechanism of ThiL seems to utilize a direct, inline transfer of the gamma-phosphate of ATP to TMP rather than a phosphorylated enzyme intermediate.</text>
</comment>
<keyword evidence="2" id="KW-0808">Transferase</keyword>
<dbReference type="SUPFAM" id="SSF56042">
    <property type="entry name" value="PurM C-terminal domain-like"/>
    <property type="match status" value="1"/>
</dbReference>
<organism evidence="5 6">
    <name type="scientific">Arenimonas maotaiensis</name>
    <dbReference type="NCBI Taxonomy" id="1446479"/>
    <lineage>
        <taxon>Bacteria</taxon>
        <taxon>Pseudomonadati</taxon>
        <taxon>Pseudomonadota</taxon>
        <taxon>Gammaproteobacteria</taxon>
        <taxon>Lysobacterales</taxon>
        <taxon>Lysobacteraceae</taxon>
        <taxon>Arenimonas</taxon>
    </lineage>
</organism>
<evidence type="ECO:0000259" key="3">
    <source>
        <dbReference type="Pfam" id="PF00586"/>
    </source>
</evidence>
<feature type="binding site" evidence="2">
    <location>
        <position position="75"/>
    </location>
    <ligand>
        <name>Mg(2+)</name>
        <dbReference type="ChEBI" id="CHEBI:18420"/>
        <label>3</label>
    </ligand>
</feature>
<evidence type="ECO:0000259" key="4">
    <source>
        <dbReference type="Pfam" id="PF02769"/>
    </source>
</evidence>
<dbReference type="InterPro" id="IPR036921">
    <property type="entry name" value="PurM-like_N_sf"/>
</dbReference>
<keyword evidence="2" id="KW-0460">Magnesium</keyword>
<reference evidence="5" key="1">
    <citation type="journal article" date="2014" name="Int. J. Syst. Evol. Microbiol.">
        <title>Complete genome sequence of Corynebacterium casei LMG S-19264T (=DSM 44701T), isolated from a smear-ripened cheese.</title>
        <authorList>
            <consortium name="US DOE Joint Genome Institute (JGI-PGF)"/>
            <person name="Walter F."/>
            <person name="Albersmeier A."/>
            <person name="Kalinowski J."/>
            <person name="Ruckert C."/>
        </authorList>
    </citation>
    <scope>NUCLEOTIDE SEQUENCE</scope>
    <source>
        <strain evidence="5">CGMCC 1.12726</strain>
    </source>
</reference>
<feature type="binding site" evidence="2">
    <location>
        <position position="75"/>
    </location>
    <ligand>
        <name>Mg(2+)</name>
        <dbReference type="ChEBI" id="CHEBI:18420"/>
        <label>2</label>
    </ligand>
</feature>
<feature type="binding site" evidence="2">
    <location>
        <position position="75"/>
    </location>
    <ligand>
        <name>Mg(2+)</name>
        <dbReference type="ChEBI" id="CHEBI:18420"/>
        <label>4</label>
    </ligand>
</feature>
<keyword evidence="2" id="KW-0479">Metal-binding</keyword>
<reference evidence="5" key="2">
    <citation type="submission" date="2020-09" db="EMBL/GenBank/DDBJ databases">
        <authorList>
            <person name="Sun Q."/>
            <person name="Zhou Y."/>
        </authorList>
    </citation>
    <scope>NUCLEOTIDE SEQUENCE</scope>
    <source>
        <strain evidence="5">CGMCC 1.12726</strain>
    </source>
</reference>
<feature type="binding site" evidence="2">
    <location>
        <position position="47"/>
    </location>
    <ligand>
        <name>Mg(2+)</name>
        <dbReference type="ChEBI" id="CHEBI:18420"/>
        <label>1</label>
    </ligand>
</feature>
<name>A0A917FKU5_9GAMM</name>
<feature type="binding site" evidence="2">
    <location>
        <position position="146"/>
    </location>
    <ligand>
        <name>ATP</name>
        <dbReference type="ChEBI" id="CHEBI:30616"/>
    </ligand>
</feature>
<dbReference type="GO" id="GO:0009228">
    <property type="term" value="P:thiamine biosynthetic process"/>
    <property type="evidence" value="ECO:0007669"/>
    <property type="project" value="UniProtKB-KW"/>
</dbReference>
<feature type="binding site" evidence="2">
    <location>
        <position position="30"/>
    </location>
    <ligand>
        <name>Mg(2+)</name>
        <dbReference type="ChEBI" id="CHEBI:18420"/>
        <label>4</label>
    </ligand>
</feature>
<feature type="binding site" evidence="2">
    <location>
        <position position="122"/>
    </location>
    <ligand>
        <name>Mg(2+)</name>
        <dbReference type="ChEBI" id="CHEBI:18420"/>
        <label>1</label>
    </ligand>
</feature>
<dbReference type="Gene3D" id="3.30.1330.10">
    <property type="entry name" value="PurM-like, N-terminal domain"/>
    <property type="match status" value="1"/>
</dbReference>
<keyword evidence="2" id="KW-0547">Nucleotide-binding</keyword>
<evidence type="ECO:0000313" key="5">
    <source>
        <dbReference type="EMBL" id="GGF89876.1"/>
    </source>
</evidence>
<dbReference type="InterPro" id="IPR010918">
    <property type="entry name" value="PurM-like_C_dom"/>
</dbReference>
<feature type="binding site" evidence="2">
    <location>
        <position position="47"/>
    </location>
    <ligand>
        <name>Mg(2+)</name>
        <dbReference type="ChEBI" id="CHEBI:18420"/>
        <label>2</label>
    </ligand>
</feature>
<dbReference type="EC" id="2.7.4.16" evidence="2"/>
<keyword evidence="2" id="KW-0067">ATP-binding</keyword>
<dbReference type="InterPro" id="IPR006283">
    <property type="entry name" value="ThiL-like"/>
</dbReference>
<feature type="binding site" evidence="2">
    <location>
        <begin position="121"/>
        <end position="122"/>
    </location>
    <ligand>
        <name>ATP</name>
        <dbReference type="ChEBI" id="CHEBI:30616"/>
    </ligand>
</feature>
<dbReference type="GO" id="GO:0009030">
    <property type="term" value="F:thiamine-phosphate kinase activity"/>
    <property type="evidence" value="ECO:0007669"/>
    <property type="project" value="UniProtKB-UniRule"/>
</dbReference>
<dbReference type="GO" id="GO:0009229">
    <property type="term" value="P:thiamine diphosphate biosynthetic process"/>
    <property type="evidence" value="ECO:0007669"/>
    <property type="project" value="UniProtKB-UniRule"/>
</dbReference>
<comment type="caution">
    <text evidence="5">The sequence shown here is derived from an EMBL/GenBank/DDBJ whole genome shotgun (WGS) entry which is preliminary data.</text>
</comment>
<dbReference type="GO" id="GO:0005524">
    <property type="term" value="F:ATP binding"/>
    <property type="evidence" value="ECO:0007669"/>
    <property type="project" value="UniProtKB-UniRule"/>
</dbReference>
<evidence type="ECO:0000256" key="1">
    <source>
        <dbReference type="ARBA" id="ARBA00022977"/>
    </source>
</evidence>
<dbReference type="AlphaFoldDB" id="A0A917FKU5"/>
<gene>
    <name evidence="2 5" type="primary">thiL</name>
    <name evidence="5" type="ORF">GCM10010960_09610</name>
</gene>
<dbReference type="CDD" id="cd02194">
    <property type="entry name" value="ThiL"/>
    <property type="match status" value="1"/>
</dbReference>
<evidence type="ECO:0000256" key="2">
    <source>
        <dbReference type="HAMAP-Rule" id="MF_02128"/>
    </source>
</evidence>
<dbReference type="InterPro" id="IPR016188">
    <property type="entry name" value="PurM-like_N"/>
</dbReference>
<keyword evidence="1 2" id="KW-0784">Thiamine biosynthesis</keyword>
<feature type="binding site" evidence="2">
    <location>
        <position position="45"/>
    </location>
    <ligand>
        <name>Mg(2+)</name>
        <dbReference type="ChEBI" id="CHEBI:18420"/>
        <label>4</label>
    </ligand>
</feature>
<dbReference type="GO" id="GO:0000287">
    <property type="term" value="F:magnesium ion binding"/>
    <property type="evidence" value="ECO:0007669"/>
    <property type="project" value="UniProtKB-UniRule"/>
</dbReference>